<gene>
    <name evidence="2" type="ORF">MSMAP_1974</name>
</gene>
<feature type="transmembrane region" description="Helical" evidence="1">
    <location>
        <begin position="91"/>
        <end position="114"/>
    </location>
</feature>
<dbReference type="GeneID" id="24865216"/>
<dbReference type="AlphaFoldDB" id="A0A0E3R9F8"/>
<accession>A0A0E3R9F8</accession>
<dbReference type="PATRIC" id="fig|1434115.4.peg.2530"/>
<feature type="transmembrane region" description="Helical" evidence="1">
    <location>
        <begin position="67"/>
        <end position="85"/>
    </location>
</feature>
<evidence type="ECO:0000313" key="3">
    <source>
        <dbReference type="Proteomes" id="UP000033116"/>
    </source>
</evidence>
<dbReference type="EMBL" id="CP009511">
    <property type="protein sequence ID" value="AKB61959.1"/>
    <property type="molecule type" value="Genomic_DNA"/>
</dbReference>
<proteinExistence type="predicted"/>
<keyword evidence="1" id="KW-1133">Transmembrane helix</keyword>
<dbReference type="HOGENOM" id="CLU_089198_0_0_2"/>
<keyword evidence="1" id="KW-0472">Membrane</keyword>
<sequence length="245" mass="28745">MYNQSEFGNLENYLLEKKLCKKTSCEQVLNTYIFTGAVEYKKHRFKKVSLFLINIFDEKALEIMSKMFFLFCVIISLITIVNILSNGYEDWFYITCIVFSVIPLIISLFIQNVLEYYHDTFCKKCGKKLACEETGEPVMKETSSYGEYTLTVTRHWKCRYCGNVDIRESQENIFAEQGEMLPEVSLKNIECNKCSETGTLVEIKKPDIKEIGKQRLTRRYYKCTVCGHEEINESEEIINRRKYIG</sequence>
<evidence type="ECO:0000256" key="1">
    <source>
        <dbReference type="SAM" id="Phobius"/>
    </source>
</evidence>
<dbReference type="RefSeq" id="WP_048039750.1">
    <property type="nucleotide sequence ID" value="NZ_CP009511.1"/>
</dbReference>
<evidence type="ECO:0000313" key="2">
    <source>
        <dbReference type="EMBL" id="AKB61959.1"/>
    </source>
</evidence>
<keyword evidence="1" id="KW-0812">Transmembrane</keyword>
<name>A0A0E3R9F8_METMZ</name>
<dbReference type="Proteomes" id="UP000033116">
    <property type="component" value="Chromosome"/>
</dbReference>
<reference evidence="2 3" key="1">
    <citation type="submission" date="2014-07" db="EMBL/GenBank/DDBJ databases">
        <title>Methanogenic archaea and the global carbon cycle.</title>
        <authorList>
            <person name="Henriksen J.R."/>
            <person name="Luke J."/>
            <person name="Reinhart S."/>
            <person name="Benedict M.N."/>
            <person name="Youngblut N.D."/>
            <person name="Metcalf M.E."/>
            <person name="Whitaker R.J."/>
            <person name="Metcalf W.W."/>
        </authorList>
    </citation>
    <scope>NUCLEOTIDE SEQUENCE [LARGE SCALE GENOMIC DNA]</scope>
    <source>
        <strain evidence="2 3">SarPi</strain>
    </source>
</reference>
<organism evidence="2 3">
    <name type="scientific">Methanosarcina mazei SarPi</name>
    <dbReference type="NCBI Taxonomy" id="1434115"/>
    <lineage>
        <taxon>Archaea</taxon>
        <taxon>Methanobacteriati</taxon>
        <taxon>Methanobacteriota</taxon>
        <taxon>Stenosarchaea group</taxon>
        <taxon>Methanomicrobia</taxon>
        <taxon>Methanosarcinales</taxon>
        <taxon>Methanosarcinaceae</taxon>
        <taxon>Methanosarcina</taxon>
    </lineage>
</organism>
<protein>
    <submittedName>
        <fullName evidence="2">Uncharacterized protein</fullName>
    </submittedName>
</protein>